<dbReference type="SUPFAM" id="SSF100950">
    <property type="entry name" value="NagB/RpiA/CoA transferase-like"/>
    <property type="match status" value="1"/>
</dbReference>
<organism evidence="6 7">
    <name type="scientific">Bosea rubneri</name>
    <dbReference type="NCBI Taxonomy" id="3075434"/>
    <lineage>
        <taxon>Bacteria</taxon>
        <taxon>Pseudomonadati</taxon>
        <taxon>Pseudomonadota</taxon>
        <taxon>Alphaproteobacteria</taxon>
        <taxon>Hyphomicrobiales</taxon>
        <taxon>Boseaceae</taxon>
        <taxon>Bosea</taxon>
    </lineage>
</organism>
<evidence type="ECO:0000256" key="3">
    <source>
        <dbReference type="ARBA" id="ARBA00023125"/>
    </source>
</evidence>
<dbReference type="PROSITE" id="PS51000">
    <property type="entry name" value="HTH_DEOR_2"/>
    <property type="match status" value="1"/>
</dbReference>
<dbReference type="Proteomes" id="UP001254257">
    <property type="component" value="Unassembled WGS sequence"/>
</dbReference>
<dbReference type="Pfam" id="PF00455">
    <property type="entry name" value="DeoRC"/>
    <property type="match status" value="1"/>
</dbReference>
<dbReference type="InterPro" id="IPR050313">
    <property type="entry name" value="Carb_Metab_HTH_regulators"/>
</dbReference>
<dbReference type="PANTHER" id="PTHR30363">
    <property type="entry name" value="HTH-TYPE TRANSCRIPTIONAL REGULATOR SRLR-RELATED"/>
    <property type="match status" value="1"/>
</dbReference>
<proteinExistence type="predicted"/>
<dbReference type="RefSeq" id="WP_316016239.1">
    <property type="nucleotide sequence ID" value="NZ_JAWDID010000001.1"/>
</dbReference>
<evidence type="ECO:0000259" key="5">
    <source>
        <dbReference type="PROSITE" id="PS51000"/>
    </source>
</evidence>
<dbReference type="EMBL" id="JAWDID010000001">
    <property type="protein sequence ID" value="MDU0338282.1"/>
    <property type="molecule type" value="Genomic_DNA"/>
</dbReference>
<dbReference type="InterPro" id="IPR036390">
    <property type="entry name" value="WH_DNA-bd_sf"/>
</dbReference>
<dbReference type="Pfam" id="PF08220">
    <property type="entry name" value="HTH_DeoR"/>
    <property type="match status" value="1"/>
</dbReference>
<accession>A0ABU3S0P5</accession>
<keyword evidence="7" id="KW-1185">Reference proteome</keyword>
<dbReference type="SUPFAM" id="SSF46785">
    <property type="entry name" value="Winged helix' DNA-binding domain"/>
    <property type="match status" value="1"/>
</dbReference>
<dbReference type="PROSITE" id="PS00894">
    <property type="entry name" value="HTH_DEOR_1"/>
    <property type="match status" value="1"/>
</dbReference>
<dbReference type="InterPro" id="IPR001034">
    <property type="entry name" value="DeoR_HTH"/>
</dbReference>
<dbReference type="PRINTS" id="PR00037">
    <property type="entry name" value="HTHLACR"/>
</dbReference>
<protein>
    <submittedName>
        <fullName evidence="6">DeoR/GlpR family DNA-binding transcription regulator</fullName>
    </submittedName>
</protein>
<keyword evidence="4" id="KW-0804">Transcription</keyword>
<keyword evidence="2" id="KW-0805">Transcription regulation</keyword>
<dbReference type="InterPro" id="IPR018356">
    <property type="entry name" value="Tscrpt_reg_HTH_DeoR_CS"/>
</dbReference>
<evidence type="ECO:0000256" key="4">
    <source>
        <dbReference type="ARBA" id="ARBA00023163"/>
    </source>
</evidence>
<sequence length="259" mass="28034">MAQLSKRHSEILDILSRRGYAAIEELAAAFNVTPQTLRRDLQDLSDRGYLRRHHGGASANLSTVNADYDFRHVETASEKAAIARAAAALVTPGSSLFLTPGTTVDALAKAIAEKRPRGLRVVTNSTAAASILDKCPEISILITGGMWLGQNRAMGGMHAAAFIENYRCDLHMTSIGGIDSEGNLLEYRDDEAVVGRAMLRNARRAVLLADHTKFSRAAMSRLGHLSEINTLVTDRQPPAGTTRMIREAGCELIVANDEP</sequence>
<evidence type="ECO:0000256" key="1">
    <source>
        <dbReference type="ARBA" id="ARBA00022491"/>
    </source>
</evidence>
<keyword evidence="3 6" id="KW-0238">DNA-binding</keyword>
<gene>
    <name evidence="6" type="ORF">RKE40_00225</name>
</gene>
<keyword evidence="1" id="KW-0678">Repressor</keyword>
<dbReference type="Gene3D" id="1.10.10.10">
    <property type="entry name" value="Winged helix-like DNA-binding domain superfamily/Winged helix DNA-binding domain"/>
    <property type="match status" value="1"/>
</dbReference>
<dbReference type="PANTHER" id="PTHR30363:SF4">
    <property type="entry name" value="GLYCEROL-3-PHOSPHATE REGULON REPRESSOR"/>
    <property type="match status" value="1"/>
</dbReference>
<dbReference type="GO" id="GO:0003677">
    <property type="term" value="F:DNA binding"/>
    <property type="evidence" value="ECO:0007669"/>
    <property type="project" value="UniProtKB-KW"/>
</dbReference>
<evidence type="ECO:0000313" key="6">
    <source>
        <dbReference type="EMBL" id="MDU0338282.1"/>
    </source>
</evidence>
<evidence type="ECO:0000256" key="2">
    <source>
        <dbReference type="ARBA" id="ARBA00023015"/>
    </source>
</evidence>
<dbReference type="InterPro" id="IPR014036">
    <property type="entry name" value="DeoR-like_C"/>
</dbReference>
<name>A0ABU3S0P5_9HYPH</name>
<dbReference type="InterPro" id="IPR036388">
    <property type="entry name" value="WH-like_DNA-bd_sf"/>
</dbReference>
<feature type="domain" description="HTH deoR-type" evidence="5">
    <location>
        <begin position="4"/>
        <end position="59"/>
    </location>
</feature>
<reference evidence="6 7" key="1">
    <citation type="submission" date="2023-09" db="EMBL/GenBank/DDBJ databases">
        <title>Whole genome shotgun sequencing (WGS) of Bosea sp. ZW T0_25, isolated from stored onions (Allium cepa).</title>
        <authorList>
            <person name="Stoll D.A."/>
            <person name="Huch M."/>
        </authorList>
    </citation>
    <scope>NUCLEOTIDE SEQUENCE [LARGE SCALE GENOMIC DNA]</scope>
    <source>
        <strain evidence="6 7">ZW T0_25</strain>
    </source>
</reference>
<dbReference type="Gene3D" id="3.40.50.1360">
    <property type="match status" value="1"/>
</dbReference>
<evidence type="ECO:0000313" key="7">
    <source>
        <dbReference type="Proteomes" id="UP001254257"/>
    </source>
</evidence>
<dbReference type="SMART" id="SM01134">
    <property type="entry name" value="DeoRC"/>
    <property type="match status" value="1"/>
</dbReference>
<comment type="caution">
    <text evidence="6">The sequence shown here is derived from an EMBL/GenBank/DDBJ whole genome shotgun (WGS) entry which is preliminary data.</text>
</comment>
<dbReference type="SMART" id="SM00420">
    <property type="entry name" value="HTH_DEOR"/>
    <property type="match status" value="1"/>
</dbReference>
<dbReference type="InterPro" id="IPR037171">
    <property type="entry name" value="NagB/RpiA_transferase-like"/>
</dbReference>